<proteinExistence type="predicted"/>
<feature type="domain" description="CBS" evidence="2">
    <location>
        <begin position="39"/>
        <end position="95"/>
    </location>
</feature>
<dbReference type="PANTHER" id="PTHR43080">
    <property type="entry name" value="CBS DOMAIN-CONTAINING PROTEIN CBSX3, MITOCHONDRIAL"/>
    <property type="match status" value="1"/>
</dbReference>
<protein>
    <recommendedName>
        <fullName evidence="2">CBS domain-containing protein</fullName>
    </recommendedName>
</protein>
<dbReference type="SUPFAM" id="SSF54631">
    <property type="entry name" value="CBS-domain pair"/>
    <property type="match status" value="1"/>
</dbReference>
<dbReference type="EMBL" id="UINC01050980">
    <property type="protein sequence ID" value="SVB64589.1"/>
    <property type="molecule type" value="Genomic_DNA"/>
</dbReference>
<evidence type="ECO:0000256" key="1">
    <source>
        <dbReference type="ARBA" id="ARBA00023122"/>
    </source>
</evidence>
<keyword evidence="1" id="KW-0129">CBS domain</keyword>
<dbReference type="PROSITE" id="PS51371">
    <property type="entry name" value="CBS"/>
    <property type="match status" value="2"/>
</dbReference>
<dbReference type="InterPro" id="IPR000644">
    <property type="entry name" value="CBS_dom"/>
</dbReference>
<dbReference type="PANTHER" id="PTHR43080:SF2">
    <property type="entry name" value="CBS DOMAIN-CONTAINING PROTEIN"/>
    <property type="match status" value="1"/>
</dbReference>
<dbReference type="SMART" id="SM00116">
    <property type="entry name" value="CBS"/>
    <property type="match status" value="2"/>
</dbReference>
<dbReference type="Pfam" id="PF00571">
    <property type="entry name" value="CBS"/>
    <property type="match status" value="2"/>
</dbReference>
<sequence>MIMTNDFDDELKRMDELEQVSEVPINKALSLEDAISDLELRNHPTVQSGSTLQSVIDILRVKKVGAVMVESNGKIVGVMTERDFLLRAISKGLDMNKERIEDYMTVNPETLNAEDPIAFALNKMHVFGIRHIPILNQDQSIYGLISVKDIIAHIGNYFSEQILNLPPQHGRSALDRPEGG</sequence>
<dbReference type="InterPro" id="IPR051257">
    <property type="entry name" value="Diverse_CBS-Domain"/>
</dbReference>
<name>A0A382FPL1_9ZZZZ</name>
<evidence type="ECO:0000259" key="2">
    <source>
        <dbReference type="PROSITE" id="PS51371"/>
    </source>
</evidence>
<dbReference type="Gene3D" id="3.10.580.10">
    <property type="entry name" value="CBS-domain"/>
    <property type="match status" value="1"/>
</dbReference>
<organism evidence="3">
    <name type="scientific">marine metagenome</name>
    <dbReference type="NCBI Taxonomy" id="408172"/>
    <lineage>
        <taxon>unclassified sequences</taxon>
        <taxon>metagenomes</taxon>
        <taxon>ecological metagenomes</taxon>
    </lineage>
</organism>
<gene>
    <name evidence="3" type="ORF">METZ01_LOCUS217443</name>
</gene>
<dbReference type="AlphaFoldDB" id="A0A382FPL1"/>
<evidence type="ECO:0000313" key="3">
    <source>
        <dbReference type="EMBL" id="SVB64589.1"/>
    </source>
</evidence>
<reference evidence="3" key="1">
    <citation type="submission" date="2018-05" db="EMBL/GenBank/DDBJ databases">
        <authorList>
            <person name="Lanie J.A."/>
            <person name="Ng W.-L."/>
            <person name="Kazmierczak K.M."/>
            <person name="Andrzejewski T.M."/>
            <person name="Davidsen T.M."/>
            <person name="Wayne K.J."/>
            <person name="Tettelin H."/>
            <person name="Glass J.I."/>
            <person name="Rusch D."/>
            <person name="Podicherti R."/>
            <person name="Tsui H.-C.T."/>
            <person name="Winkler M.E."/>
        </authorList>
    </citation>
    <scope>NUCLEOTIDE SEQUENCE</scope>
</reference>
<accession>A0A382FPL1</accession>
<dbReference type="InterPro" id="IPR046342">
    <property type="entry name" value="CBS_dom_sf"/>
</dbReference>
<feature type="domain" description="CBS" evidence="2">
    <location>
        <begin position="104"/>
        <end position="160"/>
    </location>
</feature>